<dbReference type="PATRIC" id="fig|571915.4.peg.1505"/>
<dbReference type="RefSeq" id="WP_052844574.1">
    <property type="nucleotide sequence ID" value="NZ_CP011542.1"/>
</dbReference>
<accession>A0A0G3GZ05</accession>
<proteinExistence type="predicted"/>
<dbReference type="Pfam" id="PF10946">
    <property type="entry name" value="DUF2625"/>
    <property type="match status" value="1"/>
</dbReference>
<dbReference type="STRING" id="571915.CMUST_07055"/>
<dbReference type="InterPro" id="IPR021239">
    <property type="entry name" value="DUF2625"/>
</dbReference>
<sequence length="217" mass="23180">MEIRTIEQLTDVTDPAWGEIQEAIKAAPVAVDVLPTDSGADTLHKLQVTTHSTLGGIAYNCGGILIDHGWVRLYGGGGAQLPSIAEASGITEPSVPGALIFGHDVLGGRFAIDGGALGISPGEVCYFSPDGLEWEGLDMGHSGFVHAFLGGATTKFYDLFRWEGWEADTKALKPDQGFMVFPPLFSRENPEVDFITRTAVPMQEIFAFYETSAASNS</sequence>
<reference evidence="2" key="2">
    <citation type="submission" date="2015-05" db="EMBL/GenBank/DDBJ databases">
        <title>Complete genome sequence of Corynebacterium mustelae DSM 45274, isolated from various tissues of a male ferret with lethal sepsis.</title>
        <authorList>
            <person name="Ruckert C."/>
            <person name="Albersmeier A."/>
            <person name="Winkler A."/>
            <person name="Tauch A."/>
        </authorList>
    </citation>
    <scope>NUCLEOTIDE SEQUENCE [LARGE SCALE GENOMIC DNA]</scope>
    <source>
        <strain evidence="2">DSM 45274</strain>
    </source>
</reference>
<dbReference type="KEGG" id="cmv:CMUST_07055"/>
<reference evidence="1 2" key="1">
    <citation type="journal article" date="2015" name="Genome Announc.">
        <title>Complete Genome Sequence of the Type Strain Corynebacterium mustelae DSM 45274, Isolated from Various Tissues of a Male Ferret with Lethal Sepsis.</title>
        <authorList>
            <person name="Ruckert C."/>
            <person name="Eimer J."/>
            <person name="Winkler A."/>
            <person name="Tauch A."/>
        </authorList>
    </citation>
    <scope>NUCLEOTIDE SEQUENCE [LARGE SCALE GENOMIC DNA]</scope>
    <source>
        <strain evidence="1 2">DSM 45274</strain>
    </source>
</reference>
<gene>
    <name evidence="1" type="ORF">CMUST_07055</name>
</gene>
<evidence type="ECO:0000313" key="2">
    <source>
        <dbReference type="Proteomes" id="UP000035199"/>
    </source>
</evidence>
<keyword evidence="2" id="KW-1185">Reference proteome</keyword>
<evidence type="ECO:0008006" key="3">
    <source>
        <dbReference type="Google" id="ProtNLM"/>
    </source>
</evidence>
<protein>
    <recommendedName>
        <fullName evidence="3">DUF2625 family protein</fullName>
    </recommendedName>
</protein>
<dbReference type="EMBL" id="CP011542">
    <property type="protein sequence ID" value="AKK05745.1"/>
    <property type="molecule type" value="Genomic_DNA"/>
</dbReference>
<organism evidence="1 2">
    <name type="scientific">Corynebacterium mustelae</name>
    <dbReference type="NCBI Taxonomy" id="571915"/>
    <lineage>
        <taxon>Bacteria</taxon>
        <taxon>Bacillati</taxon>
        <taxon>Actinomycetota</taxon>
        <taxon>Actinomycetes</taxon>
        <taxon>Mycobacteriales</taxon>
        <taxon>Corynebacteriaceae</taxon>
        <taxon>Corynebacterium</taxon>
    </lineage>
</organism>
<dbReference type="OrthoDB" id="1550811at2"/>
<evidence type="ECO:0000313" key="1">
    <source>
        <dbReference type="EMBL" id="AKK05745.1"/>
    </source>
</evidence>
<dbReference type="Proteomes" id="UP000035199">
    <property type="component" value="Chromosome"/>
</dbReference>
<name>A0A0G3GZ05_9CORY</name>
<dbReference type="AlphaFoldDB" id="A0A0G3GZ05"/>